<keyword evidence="3" id="KW-1185">Reference proteome</keyword>
<dbReference type="PANTHER" id="PTHR46580">
    <property type="entry name" value="SENSOR KINASE-RELATED"/>
    <property type="match status" value="1"/>
</dbReference>
<reference evidence="2" key="2">
    <citation type="submission" date="2020-09" db="EMBL/GenBank/DDBJ databases">
        <authorList>
            <person name="Sun Q."/>
            <person name="Ohkuma M."/>
        </authorList>
    </citation>
    <scope>NUCLEOTIDE SEQUENCE</scope>
    <source>
        <strain evidence="2">JCM 3131</strain>
    </source>
</reference>
<dbReference type="AlphaFoldDB" id="A0A918BCK9"/>
<feature type="compositionally biased region" description="Basic and acidic residues" evidence="1">
    <location>
        <begin position="60"/>
        <end position="79"/>
    </location>
</feature>
<feature type="region of interest" description="Disordered" evidence="1">
    <location>
        <begin position="302"/>
        <end position="321"/>
    </location>
</feature>
<organism evidence="2 3">
    <name type="scientific">Streptomyces ruber</name>
    <dbReference type="NCBI Taxonomy" id="83378"/>
    <lineage>
        <taxon>Bacteria</taxon>
        <taxon>Bacillati</taxon>
        <taxon>Actinomycetota</taxon>
        <taxon>Actinomycetes</taxon>
        <taxon>Kitasatosporales</taxon>
        <taxon>Streptomycetaceae</taxon>
        <taxon>Streptomyces</taxon>
    </lineage>
</organism>
<comment type="caution">
    <text evidence="2">The sequence shown here is derived from an EMBL/GenBank/DDBJ whole genome shotgun (WGS) entry which is preliminary data.</text>
</comment>
<accession>A0A918BCK9</accession>
<proteinExistence type="predicted"/>
<evidence type="ECO:0000256" key="1">
    <source>
        <dbReference type="SAM" id="MobiDB-lite"/>
    </source>
</evidence>
<evidence type="ECO:0008006" key="4">
    <source>
        <dbReference type="Google" id="ProtNLM"/>
    </source>
</evidence>
<evidence type="ECO:0000313" key="2">
    <source>
        <dbReference type="EMBL" id="GGQ48648.1"/>
    </source>
</evidence>
<dbReference type="InterPro" id="IPR028994">
    <property type="entry name" value="Integrin_alpha_N"/>
</dbReference>
<evidence type="ECO:0000313" key="3">
    <source>
        <dbReference type="Proteomes" id="UP000620156"/>
    </source>
</evidence>
<dbReference type="RefSeq" id="WP_189216065.1">
    <property type="nucleotide sequence ID" value="NZ_BMQK01000003.1"/>
</dbReference>
<dbReference type="EMBL" id="BMQK01000003">
    <property type="protein sequence ID" value="GGQ48648.1"/>
    <property type="molecule type" value="Genomic_DNA"/>
</dbReference>
<name>A0A918BCK9_9ACTN</name>
<dbReference type="Proteomes" id="UP000620156">
    <property type="component" value="Unassembled WGS sequence"/>
</dbReference>
<dbReference type="NCBIfam" id="NF033679">
    <property type="entry name" value="DNRLRE_dom"/>
    <property type="match status" value="1"/>
</dbReference>
<gene>
    <name evidence="2" type="ORF">GCM10010145_16750</name>
</gene>
<feature type="compositionally biased region" description="Low complexity" evidence="1">
    <location>
        <begin position="82"/>
        <end position="92"/>
    </location>
</feature>
<protein>
    <recommendedName>
        <fullName evidence="4">DNRLRE domain-containing protein</fullName>
    </recommendedName>
</protein>
<feature type="region of interest" description="Disordered" evidence="1">
    <location>
        <begin position="44"/>
        <end position="150"/>
    </location>
</feature>
<reference evidence="2" key="1">
    <citation type="journal article" date="2014" name="Int. J. Syst. Evol. Microbiol.">
        <title>Complete genome sequence of Corynebacterium casei LMG S-19264T (=DSM 44701T), isolated from a smear-ripened cheese.</title>
        <authorList>
            <consortium name="US DOE Joint Genome Institute (JGI-PGF)"/>
            <person name="Walter F."/>
            <person name="Albersmeier A."/>
            <person name="Kalinowski J."/>
            <person name="Ruckert C."/>
        </authorList>
    </citation>
    <scope>NUCLEOTIDE SEQUENCE</scope>
    <source>
        <strain evidence="2">JCM 3131</strain>
    </source>
</reference>
<dbReference type="SUPFAM" id="SSF69318">
    <property type="entry name" value="Integrin alpha N-terminal domain"/>
    <property type="match status" value="1"/>
</dbReference>
<sequence>MTAPRLLRPLVRTRARLSLTLGLVLTALIASLLPWFVGGPDDDAQATRNGTAKAEQAGDGPRDEAEAVAEARRTGKEVLVETATTATAQTWALPGGRMRTQIHAAPQRAKTADGRWAPIDTDLRRTEDRSDEGDEGAGAGDGLGISPVNPVLPVRFADGGGGRTDEDGRDRADRSYRRGVLADGDGNGSGAGNGDTVLAEVELGGHTVAYTWPGSLPEPVLDGPRALYQEVLPGVDLLLVAREEGGFAQLLILKNREAADHPALRTLDYGLRSDTAEFEHDAETDTVRVLDPKTGDEIGSVPTPFAWDSSGQESDLAPGAETRTSTATAADVLKLSGLSGIEPGARSSSLRTALERDGSGVRLSLDVAGAGLLGRDDVRYPLFVDPTLNPGWKAWTVAYKPYPNSSFYNGTNFNSGTSDARVGYENETRGTARSFWRMEFPSSAKGATVTKATFKVLNNHSWSCEKRQFKLYRTGAISSGTTWNKQPSWTDHLQDLSFAHGNGDYGCSDEYVAWDVEDAAQYAADAAASTVTLGMRASDETSVYTWRKFRATSATIQLVYNRKPNEPKNGKTTPGGACMVTPQSRPVGKTNIRLTATATDPDGNLHKLRFRWWKSGDATPSGTLVTPNSSGTASLDIPSSKLTDKTTYKWDVRAEDSEGALSSYFPPGTSPCQFTVDASAPSKPEIVSEDFDEATDDGATWTSKKFGQSGSFTVTSAGATKIRYGFAGNSYTEVNATQTTDDAGNPVGTVTLTLKPPNAGPNALLVYARDAVGNQSERADYVFYLPPSETADGPGDVGGDGIPDLLTINASGNLRSYPGIEEGELYTSLAAGYTSDGKLNPPGHWYDPATGKAALITKYGDAYPGDGITDLFARTPDGGFWLYPGDGYGSFDVDERLRVRLPAGTPDPAKWLQIKAVGDVTGDERPDLFLRTGDSFWALLGYTGGSFQQAVELHYEAWADRDIVNVADIDLDGTPDLLWRNTVNGNMYVRHGKPGAVGGSVDLGSLKTAAVSREGKDTVYGTSWTAANVDTVIGIPDVNGDRIPDLWARFADTGNVKVYHPSKTNTNAPVKTVISSDWSAVKAFG</sequence>